<feature type="transmembrane region" description="Helical" evidence="5">
    <location>
        <begin position="111"/>
        <end position="144"/>
    </location>
</feature>
<reference evidence="6 7" key="1">
    <citation type="journal article" date="2012" name="BMC Genomics">
        <title>Genomic sequence analysis and characterization of Sneathia amnii sp. nov.</title>
        <authorList>
            <consortium name="Vaginal Microbiome Consortium (additional members)"/>
            <person name="Harwich M.D.Jr."/>
            <person name="Serrano M.G."/>
            <person name="Fettweis J.M."/>
            <person name="Alves J.M."/>
            <person name="Reimers M.A."/>
            <person name="Buck G.A."/>
            <person name="Jefferson K.K."/>
        </authorList>
    </citation>
    <scope>NUCLEOTIDE SEQUENCE [LARGE SCALE GENOMIC DNA]</scope>
    <source>
        <strain evidence="6 7">SN35</strain>
    </source>
</reference>
<keyword evidence="2 5" id="KW-0812">Transmembrane</keyword>
<dbReference type="Proteomes" id="UP000033103">
    <property type="component" value="Chromosome"/>
</dbReference>
<keyword evidence="1" id="KW-1003">Cell membrane</keyword>
<evidence type="ECO:0000313" key="6">
    <source>
        <dbReference type="EMBL" id="AKC95188.1"/>
    </source>
</evidence>
<keyword evidence="3 5" id="KW-1133">Transmembrane helix</keyword>
<organism evidence="6 7">
    <name type="scientific">Sneathia vaginalis</name>
    <dbReference type="NCBI Taxonomy" id="187101"/>
    <lineage>
        <taxon>Bacteria</taxon>
        <taxon>Fusobacteriati</taxon>
        <taxon>Fusobacteriota</taxon>
        <taxon>Fusobacteriia</taxon>
        <taxon>Fusobacteriales</taxon>
        <taxon>Leptotrichiaceae</taxon>
        <taxon>Sneathia</taxon>
    </lineage>
</organism>
<dbReference type="EMBL" id="CP011280">
    <property type="protein sequence ID" value="AKC95188.1"/>
    <property type="molecule type" value="Genomic_DNA"/>
</dbReference>
<accession>A0A0E3UUD5</accession>
<dbReference type="OrthoDB" id="80306at2"/>
<keyword evidence="4 5" id="KW-0472">Membrane</keyword>
<sequence length="151" mass="16044">MSKYILLIIIALLSIFSKNKIMLYATLTVLILALLPYHEKNLNIAKTMGIRIGLYVITVAILAPIALGMISFDQLGKTLVGYKGIIAIIAGIGTSILSTKGIQLQVINPQIVIAVSIGTIVGLVVFKGTASGPIIASGATYAIFQLIDKFK</sequence>
<dbReference type="STRING" id="187101.VC03_01175"/>
<dbReference type="GO" id="GO:0005886">
    <property type="term" value="C:plasma membrane"/>
    <property type="evidence" value="ECO:0007669"/>
    <property type="project" value="TreeGrafter"/>
</dbReference>
<feature type="transmembrane region" description="Helical" evidence="5">
    <location>
        <begin position="79"/>
        <end position="99"/>
    </location>
</feature>
<protein>
    <submittedName>
        <fullName evidence="6">Uncharacterized protein</fullName>
    </submittedName>
</protein>
<dbReference type="Pfam" id="PF04284">
    <property type="entry name" value="DUF441"/>
    <property type="match status" value="1"/>
</dbReference>
<dbReference type="InterPro" id="IPR007382">
    <property type="entry name" value="UPF0756_TM"/>
</dbReference>
<dbReference type="RefSeq" id="WP_046328294.1">
    <property type="nucleotide sequence ID" value="NZ_CP011280.1"/>
</dbReference>
<evidence type="ECO:0000256" key="5">
    <source>
        <dbReference type="SAM" id="Phobius"/>
    </source>
</evidence>
<dbReference type="PANTHER" id="PTHR38452:SF1">
    <property type="entry name" value="UPF0756 MEMBRANE PROTEIN YEAL"/>
    <property type="match status" value="1"/>
</dbReference>
<feature type="transmembrane region" description="Helical" evidence="5">
    <location>
        <begin position="50"/>
        <end position="72"/>
    </location>
</feature>
<dbReference type="AlphaFoldDB" id="A0A0E3UUD5"/>
<dbReference type="HAMAP" id="MF_01874">
    <property type="entry name" value="UPF0756"/>
    <property type="match status" value="1"/>
</dbReference>
<evidence type="ECO:0000256" key="3">
    <source>
        <dbReference type="ARBA" id="ARBA00022989"/>
    </source>
</evidence>
<evidence type="ECO:0000256" key="1">
    <source>
        <dbReference type="ARBA" id="ARBA00022475"/>
    </source>
</evidence>
<dbReference type="PANTHER" id="PTHR38452">
    <property type="entry name" value="UPF0756 MEMBRANE PROTEIN YEAL"/>
    <property type="match status" value="1"/>
</dbReference>
<gene>
    <name evidence="6" type="ORF">VC03_01175</name>
</gene>
<feature type="transmembrane region" description="Helical" evidence="5">
    <location>
        <begin position="21"/>
        <end position="38"/>
    </location>
</feature>
<keyword evidence="7" id="KW-1185">Reference proteome</keyword>
<dbReference type="PATRIC" id="fig|1069640.6.peg.220"/>
<name>A0A0E3UUD5_9FUSO</name>
<evidence type="ECO:0000256" key="4">
    <source>
        <dbReference type="ARBA" id="ARBA00023136"/>
    </source>
</evidence>
<evidence type="ECO:0000313" key="7">
    <source>
        <dbReference type="Proteomes" id="UP000033103"/>
    </source>
</evidence>
<evidence type="ECO:0000256" key="2">
    <source>
        <dbReference type="ARBA" id="ARBA00022692"/>
    </source>
</evidence>
<proteinExistence type="inferred from homology"/>
<dbReference type="HOGENOM" id="CLU_125889_1_0_0"/>
<dbReference type="KEGG" id="sns:VC03_01175"/>